<accession>A0A4Q8ALV5</accession>
<dbReference type="RefSeq" id="WP_130505367.1">
    <property type="nucleotide sequence ID" value="NZ_SHLC01000001.1"/>
</dbReference>
<dbReference type="Proteomes" id="UP000291483">
    <property type="component" value="Unassembled WGS sequence"/>
</dbReference>
<evidence type="ECO:0000313" key="2">
    <source>
        <dbReference type="Proteomes" id="UP000291483"/>
    </source>
</evidence>
<gene>
    <name evidence="1" type="ORF">EV379_1254</name>
</gene>
<keyword evidence="2" id="KW-1185">Reference proteome</keyword>
<organism evidence="1 2">
    <name type="scientific">Microterricola gilva</name>
    <dbReference type="NCBI Taxonomy" id="393267"/>
    <lineage>
        <taxon>Bacteria</taxon>
        <taxon>Bacillati</taxon>
        <taxon>Actinomycetota</taxon>
        <taxon>Actinomycetes</taxon>
        <taxon>Micrococcales</taxon>
        <taxon>Microbacteriaceae</taxon>
        <taxon>Microterricola</taxon>
    </lineage>
</organism>
<name>A0A4Q8ALV5_9MICO</name>
<comment type="caution">
    <text evidence="1">The sequence shown here is derived from an EMBL/GenBank/DDBJ whole genome shotgun (WGS) entry which is preliminary data.</text>
</comment>
<proteinExistence type="predicted"/>
<protein>
    <submittedName>
        <fullName evidence="1">Uncharacterized protein</fullName>
    </submittedName>
</protein>
<dbReference type="EMBL" id="SHLC01000001">
    <property type="protein sequence ID" value="RZU64943.1"/>
    <property type="molecule type" value="Genomic_DNA"/>
</dbReference>
<dbReference type="OrthoDB" id="5070776at2"/>
<dbReference type="AlphaFoldDB" id="A0A4Q8ALV5"/>
<reference evidence="1 2" key="1">
    <citation type="submission" date="2019-02" db="EMBL/GenBank/DDBJ databases">
        <title>Sequencing the genomes of 1000 actinobacteria strains.</title>
        <authorList>
            <person name="Klenk H.-P."/>
        </authorList>
    </citation>
    <scope>NUCLEOTIDE SEQUENCE [LARGE SCALE GENOMIC DNA]</scope>
    <source>
        <strain evidence="1 2">DSM 18319</strain>
    </source>
</reference>
<evidence type="ECO:0000313" key="1">
    <source>
        <dbReference type="EMBL" id="RZU64943.1"/>
    </source>
</evidence>
<sequence>MSLDNLNDDPMRDVLARLRALETADPLGFSSITRGQLRVGGSAILLVDSDGGVVIHGQLNGDGTLVWTGVTTLKGTTRFEGDTTQVGPFHIEGATDLKGDMAVKSGGKITVEGANPIILSQVAGAAQMQLGDAKLIGGANGFALGVGTRVVYSSLDGVVLQGGLNTLSVNSSTGTQISGALDLENLPTMARGSLVPNLYIDPTSKQVYRLV</sequence>